<keyword evidence="1" id="KW-1133">Transmembrane helix</keyword>
<name>A0AAD7UHI3_9STRA</name>
<sequence>MSLLAGKVRPLAARLTPARFMGTTSSKPAAERTFKESWLSDPATYPILIIISGAMCFCTAVGLRCLFTNPDVRINKTKRSQIIRDWS</sequence>
<gene>
    <name evidence="2" type="ORF">CTAYLR_001066</name>
</gene>
<organism evidence="2 3">
    <name type="scientific">Chrysophaeum taylorii</name>
    <dbReference type="NCBI Taxonomy" id="2483200"/>
    <lineage>
        <taxon>Eukaryota</taxon>
        <taxon>Sar</taxon>
        <taxon>Stramenopiles</taxon>
        <taxon>Ochrophyta</taxon>
        <taxon>Pelagophyceae</taxon>
        <taxon>Pelagomonadales</taxon>
        <taxon>Pelagomonadaceae</taxon>
        <taxon>Chrysophaeum</taxon>
    </lineage>
</organism>
<reference evidence="2" key="1">
    <citation type="submission" date="2023-01" db="EMBL/GenBank/DDBJ databases">
        <title>Metagenome sequencing of chrysophaentin producing Chrysophaeum taylorii.</title>
        <authorList>
            <person name="Davison J."/>
            <person name="Bewley C."/>
        </authorList>
    </citation>
    <scope>NUCLEOTIDE SEQUENCE</scope>
    <source>
        <strain evidence="2">NIES-1699</strain>
    </source>
</reference>
<accession>A0AAD7UHI3</accession>
<dbReference type="InterPro" id="IPR010530">
    <property type="entry name" value="B12D"/>
</dbReference>
<keyword evidence="1" id="KW-0812">Transmembrane</keyword>
<dbReference type="Proteomes" id="UP001230188">
    <property type="component" value="Unassembled WGS sequence"/>
</dbReference>
<proteinExistence type="predicted"/>
<evidence type="ECO:0000313" key="2">
    <source>
        <dbReference type="EMBL" id="KAJ8604846.1"/>
    </source>
</evidence>
<keyword evidence="1" id="KW-0472">Membrane</keyword>
<dbReference type="AlphaFoldDB" id="A0AAD7UHI3"/>
<dbReference type="EMBL" id="JAQMWT010000322">
    <property type="protein sequence ID" value="KAJ8604846.1"/>
    <property type="molecule type" value="Genomic_DNA"/>
</dbReference>
<evidence type="ECO:0000313" key="3">
    <source>
        <dbReference type="Proteomes" id="UP001230188"/>
    </source>
</evidence>
<dbReference type="Pfam" id="PF06522">
    <property type="entry name" value="B12D"/>
    <property type="match status" value="1"/>
</dbReference>
<evidence type="ECO:0000256" key="1">
    <source>
        <dbReference type="SAM" id="Phobius"/>
    </source>
</evidence>
<comment type="caution">
    <text evidence="2">The sequence shown here is derived from an EMBL/GenBank/DDBJ whole genome shotgun (WGS) entry which is preliminary data.</text>
</comment>
<protein>
    <submittedName>
        <fullName evidence="2">Uncharacterized protein</fullName>
    </submittedName>
</protein>
<feature type="transmembrane region" description="Helical" evidence="1">
    <location>
        <begin position="45"/>
        <end position="67"/>
    </location>
</feature>
<keyword evidence="3" id="KW-1185">Reference proteome</keyword>